<dbReference type="RefSeq" id="XP_035319217.1">
    <property type="nucleotide sequence ID" value="XM_035464979.1"/>
</dbReference>
<gene>
    <name evidence="8" type="ORF">GMORB2_3003</name>
</gene>
<evidence type="ECO:0000256" key="2">
    <source>
        <dbReference type="ARBA" id="ARBA00022692"/>
    </source>
</evidence>
<dbReference type="GeneID" id="55969231"/>
<evidence type="ECO:0000313" key="9">
    <source>
        <dbReference type="Proteomes" id="UP000749293"/>
    </source>
</evidence>
<sequence length="519" mass="55994">MTTHSDGVNPLRPYYIPPTIGERVDSAATTNGPTSVLSGGGRNITTTTSSPSSPPRYATAARSVLSDLDYDRYINGDDTPSIVRNAKDLLDELLWKYTSVLMAQPFEVAKIILQIRDQDTKAALPTIDAPITPKSRTMSYNSSAYDYDDDSDSDGDEPAFFTSNVHSTPTPSHTRARTGGQDGVDSPTGSLRSSSSKKPALPEHFINVQSADSVSNVLSALWSKEGVWGVWKGSNATFLYTVLQSLLENWSRSFLSAIFNVPDLGVKDDIDRLVDIASPYPWASLFVASAAAVATGVLLAPLDLVRTRLIATPTTRGQRRTLANLRSLPSYTCPSELIVPTILNSLVHPVLTLSTPLVLRTRFMIDSQISPLTFSVAKFCASSAAIFVKLPLETVLRRGHMAVLYGKEYIQALGGKEQKMDTIVPIGRYNGVIGTMLHIASEEGEREILPTTDASKPTSTPARRGRAAAKTKAASPIATPTYKKGQGVEGLWRGWKVSWWGLIGLGVAGIFGNGGEGEF</sequence>
<keyword evidence="6" id="KW-0472">Membrane</keyword>
<feature type="compositionally biased region" description="Acidic residues" evidence="7">
    <location>
        <begin position="146"/>
        <end position="157"/>
    </location>
</feature>
<keyword evidence="9" id="KW-1185">Reference proteome</keyword>
<dbReference type="OrthoDB" id="77989at2759"/>
<evidence type="ECO:0000256" key="3">
    <source>
        <dbReference type="ARBA" id="ARBA00022737"/>
    </source>
</evidence>
<dbReference type="GO" id="GO:0031966">
    <property type="term" value="C:mitochondrial membrane"/>
    <property type="evidence" value="ECO:0007669"/>
    <property type="project" value="UniProtKB-SubCell"/>
</dbReference>
<evidence type="ECO:0000256" key="7">
    <source>
        <dbReference type="SAM" id="MobiDB-lite"/>
    </source>
</evidence>
<reference evidence="8" key="1">
    <citation type="submission" date="2020-03" db="EMBL/GenBank/DDBJ databases">
        <title>Site-based positive gene gene selection in Geosmithia morbida across the United States reveals a broad range of putative effectors and factors for local host and environmental adapation.</title>
        <authorList>
            <person name="Onufrak A."/>
            <person name="Murdoch R.W."/>
            <person name="Gazis R."/>
            <person name="Huff M."/>
            <person name="Staton M."/>
            <person name="Klingeman W."/>
            <person name="Hadziabdic D."/>
        </authorList>
    </citation>
    <scope>NUCLEOTIDE SEQUENCE</scope>
    <source>
        <strain evidence="8">1262</strain>
    </source>
</reference>
<evidence type="ECO:0000256" key="6">
    <source>
        <dbReference type="ARBA" id="ARBA00023136"/>
    </source>
</evidence>
<keyword evidence="2" id="KW-0812">Transmembrane</keyword>
<name>A0A9P4YR60_9HYPO</name>
<dbReference type="AlphaFoldDB" id="A0A9P4YR60"/>
<evidence type="ECO:0000313" key="8">
    <source>
        <dbReference type="EMBL" id="KAF4120565.1"/>
    </source>
</evidence>
<dbReference type="Gene3D" id="1.50.40.10">
    <property type="entry name" value="Mitochondrial carrier domain"/>
    <property type="match status" value="1"/>
</dbReference>
<evidence type="ECO:0000256" key="4">
    <source>
        <dbReference type="ARBA" id="ARBA00022792"/>
    </source>
</evidence>
<feature type="region of interest" description="Disordered" evidence="7">
    <location>
        <begin position="451"/>
        <end position="470"/>
    </location>
</feature>
<dbReference type="PANTHER" id="PTHR24089">
    <property type="entry name" value="SOLUTE CARRIER FAMILY 25"/>
    <property type="match status" value="1"/>
</dbReference>
<evidence type="ECO:0000256" key="1">
    <source>
        <dbReference type="ARBA" id="ARBA00004325"/>
    </source>
</evidence>
<feature type="compositionally biased region" description="Polar residues" evidence="7">
    <location>
        <begin position="27"/>
        <end position="37"/>
    </location>
</feature>
<keyword evidence="3" id="KW-0677">Repeat</keyword>
<comment type="subcellular location">
    <subcellularLocation>
        <location evidence="1">Mitochondrion membrane</location>
    </subcellularLocation>
</comment>
<dbReference type="Proteomes" id="UP000749293">
    <property type="component" value="Unassembled WGS sequence"/>
</dbReference>
<evidence type="ECO:0000256" key="5">
    <source>
        <dbReference type="ARBA" id="ARBA00022989"/>
    </source>
</evidence>
<dbReference type="EMBL" id="JAANYQ010000016">
    <property type="protein sequence ID" value="KAF4120565.1"/>
    <property type="molecule type" value="Genomic_DNA"/>
</dbReference>
<keyword evidence="4" id="KW-0496">Mitochondrion</keyword>
<feature type="region of interest" description="Disordered" evidence="7">
    <location>
        <begin position="24"/>
        <end position="57"/>
    </location>
</feature>
<proteinExistence type="predicted"/>
<feature type="compositionally biased region" description="Polar residues" evidence="7">
    <location>
        <begin position="187"/>
        <end position="197"/>
    </location>
</feature>
<keyword evidence="4" id="KW-0999">Mitochondrion inner membrane</keyword>
<keyword evidence="5" id="KW-1133">Transmembrane helix</keyword>
<dbReference type="SUPFAM" id="SSF103506">
    <property type="entry name" value="Mitochondrial carrier"/>
    <property type="match status" value="1"/>
</dbReference>
<accession>A0A9P4YR60</accession>
<feature type="compositionally biased region" description="Polar residues" evidence="7">
    <location>
        <begin position="161"/>
        <end position="173"/>
    </location>
</feature>
<feature type="compositionally biased region" description="Low complexity" evidence="7">
    <location>
        <begin position="45"/>
        <end position="57"/>
    </location>
</feature>
<comment type="caution">
    <text evidence="8">The sequence shown here is derived from an EMBL/GenBank/DDBJ whole genome shotgun (WGS) entry which is preliminary data.</text>
</comment>
<dbReference type="InterPro" id="IPR023395">
    <property type="entry name" value="MCP_dom_sf"/>
</dbReference>
<organism evidence="8 9">
    <name type="scientific">Geosmithia morbida</name>
    <dbReference type="NCBI Taxonomy" id="1094350"/>
    <lineage>
        <taxon>Eukaryota</taxon>
        <taxon>Fungi</taxon>
        <taxon>Dikarya</taxon>
        <taxon>Ascomycota</taxon>
        <taxon>Pezizomycotina</taxon>
        <taxon>Sordariomycetes</taxon>
        <taxon>Hypocreomycetidae</taxon>
        <taxon>Hypocreales</taxon>
        <taxon>Bionectriaceae</taxon>
        <taxon>Geosmithia</taxon>
    </lineage>
</organism>
<protein>
    <submittedName>
        <fullName evidence="8">Mitochondrial fusion and transport protein UGO1</fullName>
    </submittedName>
</protein>
<feature type="region of interest" description="Disordered" evidence="7">
    <location>
        <begin position="130"/>
        <end position="199"/>
    </location>
</feature>